<reference evidence="1" key="1">
    <citation type="submission" date="2017-05" db="UniProtKB">
        <authorList>
            <consortium name="EnsemblMetazoa"/>
        </authorList>
    </citation>
    <scope>IDENTIFICATION</scope>
</reference>
<accession>A0A1X7U4P8</accession>
<name>A0A1X7U4P8_AMPQE</name>
<protein>
    <submittedName>
        <fullName evidence="1">Uncharacterized protein</fullName>
    </submittedName>
</protein>
<dbReference type="EnsemblMetazoa" id="Aqu2.1.22720_001">
    <property type="protein sequence ID" value="Aqu2.1.22720_001"/>
    <property type="gene ID" value="Aqu2.1.22720"/>
</dbReference>
<dbReference type="InParanoid" id="A0A1X7U4P8"/>
<organism evidence="1">
    <name type="scientific">Amphimedon queenslandica</name>
    <name type="common">Sponge</name>
    <dbReference type="NCBI Taxonomy" id="400682"/>
    <lineage>
        <taxon>Eukaryota</taxon>
        <taxon>Metazoa</taxon>
        <taxon>Porifera</taxon>
        <taxon>Demospongiae</taxon>
        <taxon>Heteroscleromorpha</taxon>
        <taxon>Haplosclerida</taxon>
        <taxon>Niphatidae</taxon>
        <taxon>Amphimedon</taxon>
    </lineage>
</organism>
<evidence type="ECO:0000313" key="1">
    <source>
        <dbReference type="EnsemblMetazoa" id="Aqu2.1.22720_001"/>
    </source>
</evidence>
<proteinExistence type="predicted"/>
<dbReference type="OrthoDB" id="416437at2759"/>
<sequence length="66" mass="7489">MEQIPTIITDHSFFVSALRQFPMVEDVADYNTDRLLECGYPIAEIKAVHTGANAIVLMMLVVWIHL</sequence>
<dbReference type="AlphaFoldDB" id="A0A1X7U4P8"/>